<evidence type="ECO:0000256" key="2">
    <source>
        <dbReference type="ARBA" id="ARBA00022475"/>
    </source>
</evidence>
<evidence type="ECO:0000256" key="6">
    <source>
        <dbReference type="ARBA" id="ARBA00023224"/>
    </source>
</evidence>
<dbReference type="PRINTS" id="PR00260">
    <property type="entry name" value="CHEMTRNSDUCR"/>
</dbReference>
<keyword evidence="5 10" id="KW-0472">Membrane</keyword>
<comment type="subcellular location">
    <subcellularLocation>
        <location evidence="1">Cell membrane</location>
        <topology evidence="1">Multi-pass membrane protein</topology>
    </subcellularLocation>
</comment>
<name>A0A938XQD9_9FIRM</name>
<dbReference type="GO" id="GO:0006935">
    <property type="term" value="P:chemotaxis"/>
    <property type="evidence" value="ECO:0007669"/>
    <property type="project" value="InterPro"/>
</dbReference>
<evidence type="ECO:0000256" key="1">
    <source>
        <dbReference type="ARBA" id="ARBA00004651"/>
    </source>
</evidence>
<dbReference type="PANTHER" id="PTHR32089">
    <property type="entry name" value="METHYL-ACCEPTING CHEMOTAXIS PROTEIN MCPB"/>
    <property type="match status" value="1"/>
</dbReference>
<dbReference type="SUPFAM" id="SSF103190">
    <property type="entry name" value="Sensory domain-like"/>
    <property type="match status" value="1"/>
</dbReference>
<evidence type="ECO:0000256" key="4">
    <source>
        <dbReference type="ARBA" id="ARBA00022989"/>
    </source>
</evidence>
<feature type="coiled-coil region" evidence="9">
    <location>
        <begin position="403"/>
        <end position="430"/>
    </location>
</feature>
<evidence type="ECO:0000256" key="7">
    <source>
        <dbReference type="ARBA" id="ARBA00029447"/>
    </source>
</evidence>
<dbReference type="Proteomes" id="UP000774000">
    <property type="component" value="Unassembled WGS sequence"/>
</dbReference>
<dbReference type="InterPro" id="IPR003660">
    <property type="entry name" value="HAMP_dom"/>
</dbReference>
<protein>
    <submittedName>
        <fullName evidence="13">Methyl-accepting chemotaxis protein</fullName>
    </submittedName>
</protein>
<feature type="transmembrane region" description="Helical" evidence="10">
    <location>
        <begin position="12"/>
        <end position="31"/>
    </location>
</feature>
<evidence type="ECO:0000313" key="13">
    <source>
        <dbReference type="EMBL" id="MBM7555659.1"/>
    </source>
</evidence>
<comment type="similarity">
    <text evidence="7">Belongs to the methyl-accepting chemotaxis (MCP) protein family.</text>
</comment>
<dbReference type="GO" id="GO:0007165">
    <property type="term" value="P:signal transduction"/>
    <property type="evidence" value="ECO:0007669"/>
    <property type="project" value="UniProtKB-KW"/>
</dbReference>
<dbReference type="PANTHER" id="PTHR32089:SF112">
    <property type="entry name" value="LYSOZYME-LIKE PROTEIN-RELATED"/>
    <property type="match status" value="1"/>
</dbReference>
<feature type="coiled-coil region" evidence="9">
    <location>
        <begin position="501"/>
        <end position="528"/>
    </location>
</feature>
<comment type="caution">
    <text evidence="13">The sequence shown here is derived from an EMBL/GenBank/DDBJ whole genome shotgun (WGS) entry which is preliminary data.</text>
</comment>
<evidence type="ECO:0000256" key="9">
    <source>
        <dbReference type="SAM" id="Coils"/>
    </source>
</evidence>
<feature type="coiled-coil region" evidence="9">
    <location>
        <begin position="334"/>
        <end position="361"/>
    </location>
</feature>
<sequence length="529" mass="59547">MIGFNTSLKKKINLFFILTLMVVILISLFIVNEVLVSQISLQTAQRNLETGYKILDIQYPGSWKIKNEQLYKGDIPIKSSFLIAQNIAGSLMNENSSQQMYVNIFQNDQLANTNIENNKSLSQEMKEQVLNQGNRFYDEREIDKNNYHVSYRPIKNKKGKIIGIWSVGVPENLVNGIMGDIFFRIAIVLIVSLVIINFVLSYSMKRLLLEPLNKIISHTKNIADGNLNARLELHRSDEIGDLEQAVNEMTEILHQIIDGINNVGSEMISTSDKLNETSQQAEASIEEISATSQDFTTKVKETDRVTEKMVDKTEEVIDLAGDGLDKMNYTQREIKETLAKSEKATELIKDLEKTSSEIENITTVIADIAEETNLLALNAAIEAARVGGDNQDKSSGQGFAVVAHEIRELAERTQNSINNIEATISQLTNQTDQAVEIIAQNNTQIKNRVQNINQTEELFKQIVEQINNINNWVNKVSDSSSDILNGSQEISEATKEQSQSIQQVSDSSRELNEMVKELNELIKKFDVNN</sequence>
<dbReference type="SMART" id="SM00304">
    <property type="entry name" value="HAMP"/>
    <property type="match status" value="1"/>
</dbReference>
<dbReference type="CDD" id="cd06225">
    <property type="entry name" value="HAMP"/>
    <property type="match status" value="1"/>
</dbReference>
<evidence type="ECO:0000256" key="5">
    <source>
        <dbReference type="ARBA" id="ARBA00023136"/>
    </source>
</evidence>
<dbReference type="GO" id="GO:0004888">
    <property type="term" value="F:transmembrane signaling receptor activity"/>
    <property type="evidence" value="ECO:0007669"/>
    <property type="project" value="InterPro"/>
</dbReference>
<dbReference type="PROSITE" id="PS50885">
    <property type="entry name" value="HAMP"/>
    <property type="match status" value="1"/>
</dbReference>
<evidence type="ECO:0000313" key="14">
    <source>
        <dbReference type="Proteomes" id="UP000774000"/>
    </source>
</evidence>
<evidence type="ECO:0000259" key="11">
    <source>
        <dbReference type="PROSITE" id="PS50111"/>
    </source>
</evidence>
<proteinExistence type="inferred from homology"/>
<dbReference type="PROSITE" id="PS50111">
    <property type="entry name" value="CHEMOTAXIS_TRANSDUC_2"/>
    <property type="match status" value="1"/>
</dbReference>
<feature type="transmembrane region" description="Helical" evidence="10">
    <location>
        <begin position="181"/>
        <end position="200"/>
    </location>
</feature>
<evidence type="ECO:0000256" key="8">
    <source>
        <dbReference type="PROSITE-ProRule" id="PRU00284"/>
    </source>
</evidence>
<gene>
    <name evidence="13" type="ORF">JOC47_000484</name>
</gene>
<keyword evidence="14" id="KW-1185">Reference proteome</keyword>
<accession>A0A938XQD9</accession>
<keyword evidence="4 10" id="KW-1133">Transmembrane helix</keyword>
<evidence type="ECO:0000256" key="10">
    <source>
        <dbReference type="SAM" id="Phobius"/>
    </source>
</evidence>
<dbReference type="Pfam" id="PF17202">
    <property type="entry name" value="sCache_3_3"/>
    <property type="match status" value="1"/>
</dbReference>
<dbReference type="InterPro" id="IPR033463">
    <property type="entry name" value="sCache_3"/>
</dbReference>
<dbReference type="RefSeq" id="WP_204700383.1">
    <property type="nucleotide sequence ID" value="NZ_JAFBDQ010000002.1"/>
</dbReference>
<keyword evidence="9" id="KW-0175">Coiled coil</keyword>
<dbReference type="Pfam" id="PF00672">
    <property type="entry name" value="HAMP"/>
    <property type="match status" value="1"/>
</dbReference>
<dbReference type="GO" id="GO:0005886">
    <property type="term" value="C:plasma membrane"/>
    <property type="evidence" value="ECO:0007669"/>
    <property type="project" value="UniProtKB-SubCell"/>
</dbReference>
<keyword evidence="3 10" id="KW-0812">Transmembrane</keyword>
<keyword evidence="2" id="KW-1003">Cell membrane</keyword>
<dbReference type="Gene3D" id="6.10.340.10">
    <property type="match status" value="1"/>
</dbReference>
<dbReference type="InterPro" id="IPR004089">
    <property type="entry name" value="MCPsignal_dom"/>
</dbReference>
<keyword evidence="6 8" id="KW-0807">Transducer</keyword>
<feature type="domain" description="HAMP" evidence="12">
    <location>
        <begin position="206"/>
        <end position="258"/>
    </location>
</feature>
<feature type="domain" description="Methyl-accepting transducer" evidence="11">
    <location>
        <begin position="256"/>
        <end position="512"/>
    </location>
</feature>
<dbReference type="Pfam" id="PF00015">
    <property type="entry name" value="MCPsignal"/>
    <property type="match status" value="1"/>
</dbReference>
<evidence type="ECO:0000256" key="3">
    <source>
        <dbReference type="ARBA" id="ARBA00022692"/>
    </source>
</evidence>
<evidence type="ECO:0000259" key="12">
    <source>
        <dbReference type="PROSITE" id="PS50885"/>
    </source>
</evidence>
<dbReference type="SMART" id="SM00283">
    <property type="entry name" value="MA"/>
    <property type="match status" value="1"/>
</dbReference>
<dbReference type="Gene3D" id="1.10.287.950">
    <property type="entry name" value="Methyl-accepting chemotaxis protein"/>
    <property type="match status" value="1"/>
</dbReference>
<dbReference type="InterPro" id="IPR004090">
    <property type="entry name" value="Chemotax_Me-accpt_rcpt"/>
</dbReference>
<dbReference type="InterPro" id="IPR029151">
    <property type="entry name" value="Sensor-like_sf"/>
</dbReference>
<reference evidence="13" key="1">
    <citation type="submission" date="2021-01" db="EMBL/GenBank/DDBJ databases">
        <title>Genomic Encyclopedia of Type Strains, Phase IV (KMG-IV): sequencing the most valuable type-strain genomes for metagenomic binning, comparative biology and taxonomic classification.</title>
        <authorList>
            <person name="Goeker M."/>
        </authorList>
    </citation>
    <scope>NUCLEOTIDE SEQUENCE</scope>
    <source>
        <strain evidence="13">DSM 23230</strain>
    </source>
</reference>
<dbReference type="AlphaFoldDB" id="A0A938XQD9"/>
<dbReference type="EMBL" id="JAFBDQ010000002">
    <property type="protein sequence ID" value="MBM7555659.1"/>
    <property type="molecule type" value="Genomic_DNA"/>
</dbReference>
<dbReference type="SUPFAM" id="SSF58104">
    <property type="entry name" value="Methyl-accepting chemotaxis protein (MCP) signaling domain"/>
    <property type="match status" value="1"/>
</dbReference>
<organism evidence="13 14">
    <name type="scientific">Halanaerobacter jeridensis</name>
    <dbReference type="NCBI Taxonomy" id="706427"/>
    <lineage>
        <taxon>Bacteria</taxon>
        <taxon>Bacillati</taxon>
        <taxon>Bacillota</taxon>
        <taxon>Clostridia</taxon>
        <taxon>Halanaerobiales</taxon>
        <taxon>Halobacteroidaceae</taxon>
        <taxon>Halanaerobacter</taxon>
    </lineage>
</organism>